<reference evidence="1" key="1">
    <citation type="journal article" date="2020" name="Ecol. Evol.">
        <title>Genome structure and content of the rice root-knot nematode (Meloidogyne graminicola).</title>
        <authorList>
            <person name="Phan N.T."/>
            <person name="Danchin E.G.J."/>
            <person name="Klopp C."/>
            <person name="Perfus-Barbeoch L."/>
            <person name="Kozlowski D.K."/>
            <person name="Koutsovoulos G.D."/>
            <person name="Lopez-Roques C."/>
            <person name="Bouchez O."/>
            <person name="Zahm M."/>
            <person name="Besnard G."/>
            <person name="Bellafiore S."/>
        </authorList>
    </citation>
    <scope>NUCLEOTIDE SEQUENCE</scope>
    <source>
        <strain evidence="1">VN-18</strain>
    </source>
</reference>
<gene>
    <name evidence="1" type="ORF">Mgra_00009905</name>
</gene>
<dbReference type="AlphaFoldDB" id="A0A8S9ZCV8"/>
<protein>
    <submittedName>
        <fullName evidence="1">Uncharacterized protein</fullName>
    </submittedName>
</protein>
<comment type="caution">
    <text evidence="1">The sequence shown here is derived from an EMBL/GenBank/DDBJ whole genome shotgun (WGS) entry which is preliminary data.</text>
</comment>
<accession>A0A8S9ZCV8</accession>
<evidence type="ECO:0000313" key="2">
    <source>
        <dbReference type="Proteomes" id="UP000605970"/>
    </source>
</evidence>
<keyword evidence="2" id="KW-1185">Reference proteome</keyword>
<proteinExistence type="predicted"/>
<organism evidence="1 2">
    <name type="scientific">Meloidogyne graminicola</name>
    <dbReference type="NCBI Taxonomy" id="189291"/>
    <lineage>
        <taxon>Eukaryota</taxon>
        <taxon>Metazoa</taxon>
        <taxon>Ecdysozoa</taxon>
        <taxon>Nematoda</taxon>
        <taxon>Chromadorea</taxon>
        <taxon>Rhabditida</taxon>
        <taxon>Tylenchina</taxon>
        <taxon>Tylenchomorpha</taxon>
        <taxon>Tylenchoidea</taxon>
        <taxon>Meloidogynidae</taxon>
        <taxon>Meloidogyninae</taxon>
        <taxon>Meloidogyne</taxon>
    </lineage>
</organism>
<dbReference type="Proteomes" id="UP000605970">
    <property type="component" value="Unassembled WGS sequence"/>
</dbReference>
<dbReference type="EMBL" id="JABEBT010000194">
    <property type="protein sequence ID" value="KAF7625914.1"/>
    <property type="molecule type" value="Genomic_DNA"/>
</dbReference>
<sequence>MDESLINRTSVSFCLSLAAENENLNIITEEGCWHDLISNGIQCLCQKDFCNSPRNKEKLDLTQQQPPIEGLKMLKKNPFVDYEYLEEEKSIITEKKQLSSSSSESINSLLSSLDDSDNGDDDRNDLMPIPFDDYMNWFENKTFKNFTIKDQKLIKNNQKFFEL</sequence>
<name>A0A8S9ZCV8_9BILA</name>
<evidence type="ECO:0000313" key="1">
    <source>
        <dbReference type="EMBL" id="KAF7625914.1"/>
    </source>
</evidence>
<dbReference type="OrthoDB" id="5831822at2759"/>